<organism evidence="1">
    <name type="scientific">Ananas comosus var. bracteatus</name>
    <name type="common">red pineapple</name>
    <dbReference type="NCBI Taxonomy" id="296719"/>
    <lineage>
        <taxon>Eukaryota</taxon>
        <taxon>Viridiplantae</taxon>
        <taxon>Streptophyta</taxon>
        <taxon>Embryophyta</taxon>
        <taxon>Tracheophyta</taxon>
        <taxon>Spermatophyta</taxon>
        <taxon>Magnoliopsida</taxon>
        <taxon>Liliopsida</taxon>
        <taxon>Poales</taxon>
        <taxon>Bromeliaceae</taxon>
        <taxon>Bromelioideae</taxon>
        <taxon>Ananas</taxon>
    </lineage>
</organism>
<sequence length="144" mass="16088">MQLLLADLKMITRLPSADVLANLKLLQTLRLSDCWALTSLDGIRSLRRLGNLLLIGCPCLDTETAVLPSSLRSILFESCADVDVILAYANLQHLSRLTITRCRTALSRISHSAELLKSAEVAYAQRHPCRRQLRTCSVMWKKGI</sequence>
<evidence type="ECO:0008006" key="2">
    <source>
        <dbReference type="Google" id="ProtNLM"/>
    </source>
</evidence>
<dbReference type="AlphaFoldDB" id="A0A6V7QI96"/>
<dbReference type="EMBL" id="LR862136">
    <property type="protein sequence ID" value="CAD1842840.1"/>
    <property type="molecule type" value="Genomic_DNA"/>
</dbReference>
<dbReference type="SUPFAM" id="SSF52058">
    <property type="entry name" value="L domain-like"/>
    <property type="match status" value="1"/>
</dbReference>
<protein>
    <recommendedName>
        <fullName evidence="2">Receptor-type protein kinase</fullName>
    </recommendedName>
</protein>
<gene>
    <name evidence="1" type="ORF">CB5_LOCUS26051</name>
</gene>
<reference evidence="1" key="1">
    <citation type="submission" date="2020-07" db="EMBL/GenBank/DDBJ databases">
        <authorList>
            <person name="Lin J."/>
        </authorList>
    </citation>
    <scope>NUCLEOTIDE SEQUENCE</scope>
</reference>
<proteinExistence type="predicted"/>
<evidence type="ECO:0000313" key="1">
    <source>
        <dbReference type="EMBL" id="CAD1842840.1"/>
    </source>
</evidence>
<accession>A0A6V7QI96</accession>
<dbReference type="InterPro" id="IPR032675">
    <property type="entry name" value="LRR_dom_sf"/>
</dbReference>
<name>A0A6V7QI96_ANACO</name>
<dbReference type="Gene3D" id="3.80.10.10">
    <property type="entry name" value="Ribonuclease Inhibitor"/>
    <property type="match status" value="1"/>
</dbReference>